<evidence type="ECO:0000313" key="2">
    <source>
        <dbReference type="Proteomes" id="UP001283361"/>
    </source>
</evidence>
<protein>
    <submittedName>
        <fullName evidence="1">Uncharacterized protein</fullName>
    </submittedName>
</protein>
<evidence type="ECO:0000313" key="1">
    <source>
        <dbReference type="EMBL" id="KAK3751400.1"/>
    </source>
</evidence>
<reference evidence="1" key="1">
    <citation type="journal article" date="2023" name="G3 (Bethesda)">
        <title>A reference genome for the long-term kleptoplast-retaining sea slug Elysia crispata morphotype clarki.</title>
        <authorList>
            <person name="Eastman K.E."/>
            <person name="Pendleton A.L."/>
            <person name="Shaikh M.A."/>
            <person name="Suttiyut T."/>
            <person name="Ogas R."/>
            <person name="Tomko P."/>
            <person name="Gavelis G."/>
            <person name="Widhalm J.R."/>
            <person name="Wisecaver J.H."/>
        </authorList>
    </citation>
    <scope>NUCLEOTIDE SEQUENCE</scope>
    <source>
        <strain evidence="1">ECLA1</strain>
    </source>
</reference>
<dbReference type="AlphaFoldDB" id="A0AAE0YMY9"/>
<dbReference type="EMBL" id="JAWDGP010005821">
    <property type="protein sequence ID" value="KAK3751400.1"/>
    <property type="molecule type" value="Genomic_DNA"/>
</dbReference>
<gene>
    <name evidence="1" type="ORF">RRG08_008550</name>
</gene>
<accession>A0AAE0YMY9</accession>
<keyword evidence="2" id="KW-1185">Reference proteome</keyword>
<organism evidence="1 2">
    <name type="scientific">Elysia crispata</name>
    <name type="common">lettuce slug</name>
    <dbReference type="NCBI Taxonomy" id="231223"/>
    <lineage>
        <taxon>Eukaryota</taxon>
        <taxon>Metazoa</taxon>
        <taxon>Spiralia</taxon>
        <taxon>Lophotrochozoa</taxon>
        <taxon>Mollusca</taxon>
        <taxon>Gastropoda</taxon>
        <taxon>Heterobranchia</taxon>
        <taxon>Euthyneura</taxon>
        <taxon>Panpulmonata</taxon>
        <taxon>Sacoglossa</taxon>
        <taxon>Placobranchoidea</taxon>
        <taxon>Plakobranchidae</taxon>
        <taxon>Elysia</taxon>
    </lineage>
</organism>
<dbReference type="Proteomes" id="UP001283361">
    <property type="component" value="Unassembled WGS sequence"/>
</dbReference>
<comment type="caution">
    <text evidence="1">The sequence shown here is derived from an EMBL/GenBank/DDBJ whole genome shotgun (WGS) entry which is preliminary data.</text>
</comment>
<name>A0AAE0YMY9_9GAST</name>
<proteinExistence type="predicted"/>
<sequence length="89" mass="10094">MAIQFPQPITSKVSSRVPSLARDYFITFHPVRLFGKINRSQQFKEIRQLRAPELGGNTILGEMRGGKVRGCRTLYLVMKTKQGDLRSGN</sequence>